<reference evidence="2" key="1">
    <citation type="submission" date="2018-06" db="EMBL/GenBank/DDBJ databases">
        <authorList>
            <person name="Feng T."/>
            <person name="Jeon C.O."/>
        </authorList>
    </citation>
    <scope>NUCLEOTIDE SEQUENCE [LARGE SCALE GENOMIC DNA]</scope>
    <source>
        <strain evidence="2">S23</strain>
    </source>
</reference>
<gene>
    <name evidence="1" type="ORF">DN412_26190</name>
</gene>
<dbReference type="AlphaFoldDB" id="A0A370NP58"/>
<sequence length="84" mass="9077">MVFALCTAMTPMQSTPQNPHRPGNREACLLSCGTDAIRRARESVATETFILFEDEAGQKLHTGVVVAPQHSCTVPPALTRGRAQ</sequence>
<keyword evidence="2" id="KW-1185">Reference proteome</keyword>
<organism evidence="1 2">
    <name type="scientific">Cupriavidus lacunae</name>
    <dbReference type="NCBI Taxonomy" id="2666307"/>
    <lineage>
        <taxon>Bacteria</taxon>
        <taxon>Pseudomonadati</taxon>
        <taxon>Pseudomonadota</taxon>
        <taxon>Betaproteobacteria</taxon>
        <taxon>Burkholderiales</taxon>
        <taxon>Burkholderiaceae</taxon>
        <taxon>Cupriavidus</taxon>
    </lineage>
</organism>
<comment type="caution">
    <text evidence="1">The sequence shown here is derived from an EMBL/GenBank/DDBJ whole genome shotgun (WGS) entry which is preliminary data.</text>
</comment>
<dbReference type="EMBL" id="QKWJ01000042">
    <property type="protein sequence ID" value="RDK07374.1"/>
    <property type="molecule type" value="Genomic_DNA"/>
</dbReference>
<accession>A0A370NP58</accession>
<protein>
    <submittedName>
        <fullName evidence="1">Uncharacterized protein</fullName>
    </submittedName>
</protein>
<dbReference type="Proteomes" id="UP000255165">
    <property type="component" value="Unassembled WGS sequence"/>
</dbReference>
<evidence type="ECO:0000313" key="2">
    <source>
        <dbReference type="Proteomes" id="UP000255165"/>
    </source>
</evidence>
<proteinExistence type="predicted"/>
<evidence type="ECO:0000313" key="1">
    <source>
        <dbReference type="EMBL" id="RDK07374.1"/>
    </source>
</evidence>
<name>A0A370NP58_9BURK</name>